<dbReference type="EC" id="2.4.99.28" evidence="14"/>
<dbReference type="PANTHER" id="PTHR30474">
    <property type="entry name" value="CELL CYCLE PROTEIN"/>
    <property type="match status" value="1"/>
</dbReference>
<feature type="transmembrane region" description="Helical" evidence="16">
    <location>
        <begin position="207"/>
        <end position="224"/>
    </location>
</feature>
<keyword evidence="7 16" id="KW-1133">Transmembrane helix</keyword>
<comment type="similarity">
    <text evidence="11">Belongs to the SEDS family. FtsW subfamily.</text>
</comment>
<feature type="transmembrane region" description="Helical" evidence="16">
    <location>
        <begin position="324"/>
        <end position="344"/>
    </location>
</feature>
<dbReference type="Proteomes" id="UP000317593">
    <property type="component" value="Unassembled WGS sequence"/>
</dbReference>
<evidence type="ECO:0000256" key="1">
    <source>
        <dbReference type="ARBA" id="ARBA00004141"/>
    </source>
</evidence>
<evidence type="ECO:0000256" key="16">
    <source>
        <dbReference type="SAM" id="Phobius"/>
    </source>
</evidence>
<evidence type="ECO:0000256" key="7">
    <source>
        <dbReference type="ARBA" id="ARBA00022989"/>
    </source>
</evidence>
<keyword evidence="4 16" id="KW-0812">Transmembrane</keyword>
<evidence type="ECO:0000256" key="14">
    <source>
        <dbReference type="ARBA" id="ARBA00044770"/>
    </source>
</evidence>
<gene>
    <name evidence="17" type="ORF">SAMN06265218_10549</name>
</gene>
<dbReference type="GO" id="GO:0009252">
    <property type="term" value="P:peptidoglycan biosynthetic process"/>
    <property type="evidence" value="ECO:0007669"/>
    <property type="project" value="UniProtKB-KW"/>
</dbReference>
<evidence type="ECO:0000256" key="12">
    <source>
        <dbReference type="ARBA" id="ARBA00041185"/>
    </source>
</evidence>
<keyword evidence="2" id="KW-0328">Glycosyltransferase</keyword>
<keyword evidence="5" id="KW-0133">Cell shape</keyword>
<comment type="subcellular location">
    <subcellularLocation>
        <location evidence="1">Membrane</location>
        <topology evidence="1">Multi-pass membrane protein</topology>
    </subcellularLocation>
</comment>
<feature type="transmembrane region" description="Helical" evidence="16">
    <location>
        <begin position="160"/>
        <end position="178"/>
    </location>
</feature>
<keyword evidence="8 16" id="KW-0472">Membrane</keyword>
<reference evidence="17 18" key="1">
    <citation type="submission" date="2017-05" db="EMBL/GenBank/DDBJ databases">
        <authorList>
            <person name="Varghese N."/>
            <person name="Submissions S."/>
        </authorList>
    </citation>
    <scope>NUCLEOTIDE SEQUENCE [LARGE SCALE GENOMIC DNA]</scope>
    <source>
        <strain evidence="17 18">DSM 21194</strain>
    </source>
</reference>
<protein>
    <recommendedName>
        <fullName evidence="12">Probable peptidoglycan glycosyltransferase FtsW</fullName>
        <ecNumber evidence="14">2.4.99.28</ecNumber>
    </recommendedName>
    <alternativeName>
        <fullName evidence="13">Cell division protein FtsW</fullName>
    </alternativeName>
    <alternativeName>
        <fullName evidence="10">Cell wall polymerase</fullName>
    </alternativeName>
    <alternativeName>
        <fullName evidence="9">Peptidoglycan polymerase</fullName>
    </alternativeName>
</protein>
<feature type="transmembrane region" description="Helical" evidence="16">
    <location>
        <begin position="94"/>
        <end position="113"/>
    </location>
</feature>
<evidence type="ECO:0000256" key="9">
    <source>
        <dbReference type="ARBA" id="ARBA00032370"/>
    </source>
</evidence>
<dbReference type="GO" id="GO:0051301">
    <property type="term" value="P:cell division"/>
    <property type="evidence" value="ECO:0007669"/>
    <property type="project" value="UniProtKB-KW"/>
</dbReference>
<keyword evidence="17" id="KW-0132">Cell division</keyword>
<proteinExistence type="inferred from homology"/>
<evidence type="ECO:0000256" key="2">
    <source>
        <dbReference type="ARBA" id="ARBA00022676"/>
    </source>
</evidence>
<dbReference type="Pfam" id="PF01098">
    <property type="entry name" value="FTSW_RODA_SPOVE"/>
    <property type="match status" value="1"/>
</dbReference>
<evidence type="ECO:0000313" key="17">
    <source>
        <dbReference type="EMBL" id="SMO54663.1"/>
    </source>
</evidence>
<evidence type="ECO:0000256" key="5">
    <source>
        <dbReference type="ARBA" id="ARBA00022960"/>
    </source>
</evidence>
<dbReference type="GO" id="GO:0032153">
    <property type="term" value="C:cell division site"/>
    <property type="evidence" value="ECO:0007669"/>
    <property type="project" value="TreeGrafter"/>
</dbReference>
<keyword evidence="3" id="KW-0808">Transferase</keyword>
<accession>A0A521C5J1</accession>
<name>A0A521C5J1_9BACT</name>
<sequence length="396" mass="42966">MLYTTPNKNISSIMGTGPDEIDTPKQGSDRILLIAVVLLMIFGSLAVYSAIAFFAESKHTSAGSMVLGHLMKLGIAFLGMLLASKINYHTLAKFSRFGMVISWLLLISVMIFGTEVFGAKRSLDIVGFSFQPSSFATVALLIHVAVLLDEKQDYIKDFKRSFLPIMFWVVITCGLIGIEDFSSAAILMGLSMLVMFVGRISMLQMGTLIIVGALGASVLIWQSPERQSRLDHYIDQIIQINSDEFNIEEGYQAQQAHIAIAQGEIFGVGIGKSTQRDFLPAPYNDFIFAIIAEEYGMAGSIMVLLLFTLILFRGVAKIAKNAPDTLGMLMAVGCTLTIVLYGFVNAGVASGLLPVTGLPMPFVSYGGTSTLFSGLMIGILMNISKYSNGKNTVFYA</sequence>
<organism evidence="17 18">
    <name type="scientific">Fodinibius sediminis</name>
    <dbReference type="NCBI Taxonomy" id="1214077"/>
    <lineage>
        <taxon>Bacteria</taxon>
        <taxon>Pseudomonadati</taxon>
        <taxon>Balneolota</taxon>
        <taxon>Balneolia</taxon>
        <taxon>Balneolales</taxon>
        <taxon>Balneolaceae</taxon>
        <taxon>Fodinibius</taxon>
    </lineage>
</organism>
<keyword evidence="18" id="KW-1185">Reference proteome</keyword>
<evidence type="ECO:0000313" key="18">
    <source>
        <dbReference type="Proteomes" id="UP000317593"/>
    </source>
</evidence>
<feature type="transmembrane region" description="Helical" evidence="16">
    <location>
        <begin position="286"/>
        <end position="312"/>
    </location>
</feature>
<evidence type="ECO:0000256" key="10">
    <source>
        <dbReference type="ARBA" id="ARBA00033270"/>
    </source>
</evidence>
<dbReference type="GO" id="GO:0008955">
    <property type="term" value="F:peptidoglycan glycosyltransferase activity"/>
    <property type="evidence" value="ECO:0007669"/>
    <property type="project" value="UniProtKB-EC"/>
</dbReference>
<dbReference type="PANTHER" id="PTHR30474:SF2">
    <property type="entry name" value="PEPTIDOGLYCAN GLYCOSYLTRANSFERASE FTSW-RELATED"/>
    <property type="match status" value="1"/>
</dbReference>
<feature type="transmembrane region" description="Helical" evidence="16">
    <location>
        <begin position="184"/>
        <end position="200"/>
    </location>
</feature>
<dbReference type="GO" id="GO:0005886">
    <property type="term" value="C:plasma membrane"/>
    <property type="evidence" value="ECO:0007669"/>
    <property type="project" value="TreeGrafter"/>
</dbReference>
<dbReference type="AlphaFoldDB" id="A0A521C5J1"/>
<comment type="catalytic activity">
    <reaction evidence="15">
        <text>[GlcNAc-(1-&gt;4)-Mur2Ac(oyl-L-Ala-gamma-D-Glu-L-Lys-D-Ala-D-Ala)](n)-di-trans,octa-cis-undecaprenyl diphosphate + beta-D-GlcNAc-(1-&gt;4)-Mur2Ac(oyl-L-Ala-gamma-D-Glu-L-Lys-D-Ala-D-Ala)-di-trans,octa-cis-undecaprenyl diphosphate = [GlcNAc-(1-&gt;4)-Mur2Ac(oyl-L-Ala-gamma-D-Glu-L-Lys-D-Ala-D-Ala)](n+1)-di-trans,octa-cis-undecaprenyl diphosphate + di-trans,octa-cis-undecaprenyl diphosphate + H(+)</text>
        <dbReference type="Rhea" id="RHEA:23708"/>
        <dbReference type="Rhea" id="RHEA-COMP:9602"/>
        <dbReference type="Rhea" id="RHEA-COMP:9603"/>
        <dbReference type="ChEBI" id="CHEBI:15378"/>
        <dbReference type="ChEBI" id="CHEBI:58405"/>
        <dbReference type="ChEBI" id="CHEBI:60033"/>
        <dbReference type="ChEBI" id="CHEBI:78435"/>
        <dbReference type="EC" id="2.4.99.28"/>
    </reaction>
</comment>
<evidence type="ECO:0000256" key="15">
    <source>
        <dbReference type="ARBA" id="ARBA00049902"/>
    </source>
</evidence>
<evidence type="ECO:0000256" key="8">
    <source>
        <dbReference type="ARBA" id="ARBA00023136"/>
    </source>
</evidence>
<dbReference type="GO" id="GO:0015648">
    <property type="term" value="F:lipid-linked peptidoglycan transporter activity"/>
    <property type="evidence" value="ECO:0007669"/>
    <property type="project" value="TreeGrafter"/>
</dbReference>
<evidence type="ECO:0000256" key="13">
    <source>
        <dbReference type="ARBA" id="ARBA00041418"/>
    </source>
</evidence>
<evidence type="ECO:0000256" key="3">
    <source>
        <dbReference type="ARBA" id="ARBA00022679"/>
    </source>
</evidence>
<evidence type="ECO:0000256" key="6">
    <source>
        <dbReference type="ARBA" id="ARBA00022984"/>
    </source>
</evidence>
<keyword evidence="17" id="KW-0131">Cell cycle</keyword>
<dbReference type="GO" id="GO:0008360">
    <property type="term" value="P:regulation of cell shape"/>
    <property type="evidence" value="ECO:0007669"/>
    <property type="project" value="UniProtKB-KW"/>
</dbReference>
<feature type="transmembrane region" description="Helical" evidence="16">
    <location>
        <begin position="31"/>
        <end position="55"/>
    </location>
</feature>
<dbReference type="PROSITE" id="PS00428">
    <property type="entry name" value="FTSW_RODA_SPOVE"/>
    <property type="match status" value="1"/>
</dbReference>
<dbReference type="OrthoDB" id="9812661at2"/>
<keyword evidence="6" id="KW-0573">Peptidoglycan synthesis</keyword>
<dbReference type="InterPro" id="IPR018365">
    <property type="entry name" value="Cell_cycle_FtsW-rel_CS"/>
</dbReference>
<dbReference type="EMBL" id="FXTH01000005">
    <property type="protein sequence ID" value="SMO54663.1"/>
    <property type="molecule type" value="Genomic_DNA"/>
</dbReference>
<evidence type="ECO:0000256" key="4">
    <source>
        <dbReference type="ARBA" id="ARBA00022692"/>
    </source>
</evidence>
<dbReference type="RefSeq" id="WP_142713814.1">
    <property type="nucleotide sequence ID" value="NZ_FXTH01000005.1"/>
</dbReference>
<feature type="transmembrane region" description="Helical" evidence="16">
    <location>
        <begin position="125"/>
        <end position="148"/>
    </location>
</feature>
<dbReference type="InterPro" id="IPR001182">
    <property type="entry name" value="FtsW/RodA"/>
</dbReference>
<evidence type="ECO:0000256" key="11">
    <source>
        <dbReference type="ARBA" id="ARBA00038053"/>
    </source>
</evidence>
<feature type="transmembrane region" description="Helical" evidence="16">
    <location>
        <begin position="61"/>
        <end position="82"/>
    </location>
</feature>
<feature type="transmembrane region" description="Helical" evidence="16">
    <location>
        <begin position="364"/>
        <end position="383"/>
    </location>
</feature>